<sequence length="105" mass="12191">MKPLELEVKEIREDDGGRYVAAYPDEPESELTYRLNGDRMVIERTYTPEELRGQGIARRLVEQAVEDARERGWKIIPVCSYAKIAIERSPDLRDVLDPEAARRME</sequence>
<dbReference type="Gene3D" id="3.40.630.30">
    <property type="match status" value="1"/>
</dbReference>
<dbReference type="AlphaFoldDB" id="A0A2U2BUJ3"/>
<dbReference type="PANTHER" id="PTHR31435">
    <property type="entry name" value="PROTEIN NATD1"/>
    <property type="match status" value="1"/>
</dbReference>
<dbReference type="PROSITE" id="PS51186">
    <property type="entry name" value="GNAT"/>
    <property type="match status" value="1"/>
</dbReference>
<dbReference type="CDD" id="cd04301">
    <property type="entry name" value="NAT_SF"/>
    <property type="match status" value="1"/>
</dbReference>
<organism evidence="3 4">
    <name type="scientific">Marinicauda salina</name>
    <dbReference type="NCBI Taxonomy" id="2135793"/>
    <lineage>
        <taxon>Bacteria</taxon>
        <taxon>Pseudomonadati</taxon>
        <taxon>Pseudomonadota</taxon>
        <taxon>Alphaproteobacteria</taxon>
        <taxon>Maricaulales</taxon>
        <taxon>Maricaulaceae</taxon>
        <taxon>Marinicauda</taxon>
    </lineage>
</organism>
<dbReference type="OrthoDB" id="9800945at2"/>
<protein>
    <submittedName>
        <fullName evidence="3">GNAT family N-acetyltransferase</fullName>
    </submittedName>
</protein>
<dbReference type="GO" id="GO:0016747">
    <property type="term" value="F:acyltransferase activity, transferring groups other than amino-acyl groups"/>
    <property type="evidence" value="ECO:0007669"/>
    <property type="project" value="InterPro"/>
</dbReference>
<dbReference type="InterPro" id="IPR016181">
    <property type="entry name" value="Acyl_CoA_acyltransferase"/>
</dbReference>
<keyword evidence="4" id="KW-1185">Reference proteome</keyword>
<dbReference type="Proteomes" id="UP000245168">
    <property type="component" value="Unassembled WGS sequence"/>
</dbReference>
<keyword evidence="3" id="KW-0808">Transferase</keyword>
<comment type="caution">
    <text evidence="3">The sequence shown here is derived from an EMBL/GenBank/DDBJ whole genome shotgun (WGS) entry which is preliminary data.</text>
</comment>
<evidence type="ECO:0000259" key="2">
    <source>
        <dbReference type="PROSITE" id="PS51729"/>
    </source>
</evidence>
<dbReference type="InterPro" id="IPR045057">
    <property type="entry name" value="Gcn5-rel_NAT"/>
</dbReference>
<proteinExistence type="predicted"/>
<dbReference type="SUPFAM" id="SSF55729">
    <property type="entry name" value="Acyl-CoA N-acyltransferases (Nat)"/>
    <property type="match status" value="1"/>
</dbReference>
<dbReference type="InterPro" id="IPR000182">
    <property type="entry name" value="GNAT_dom"/>
</dbReference>
<dbReference type="Pfam" id="PF14542">
    <property type="entry name" value="Acetyltransf_CG"/>
    <property type="match status" value="1"/>
</dbReference>
<accession>A0A2U2BUJ3</accession>
<reference evidence="4" key="1">
    <citation type="submission" date="2018-05" db="EMBL/GenBank/DDBJ databases">
        <authorList>
            <person name="Liu B.-T."/>
        </authorList>
    </citation>
    <scope>NUCLEOTIDE SEQUENCE [LARGE SCALE GENOMIC DNA]</scope>
    <source>
        <strain evidence="4">WD6-1</strain>
    </source>
</reference>
<gene>
    <name evidence="3" type="ORF">DDZ18_08450</name>
</gene>
<dbReference type="RefSeq" id="WP_109252909.1">
    <property type="nucleotide sequence ID" value="NZ_QEXV01000003.1"/>
</dbReference>
<name>A0A2U2BUJ3_9PROT</name>
<dbReference type="PROSITE" id="PS51729">
    <property type="entry name" value="GNAT_YJDJ"/>
    <property type="match status" value="1"/>
</dbReference>
<evidence type="ECO:0000259" key="1">
    <source>
        <dbReference type="PROSITE" id="PS51186"/>
    </source>
</evidence>
<dbReference type="PANTHER" id="PTHR31435:SF10">
    <property type="entry name" value="BSR4717 PROTEIN"/>
    <property type="match status" value="1"/>
</dbReference>
<dbReference type="InterPro" id="IPR031165">
    <property type="entry name" value="GNAT_YJDJ"/>
</dbReference>
<evidence type="ECO:0000313" key="4">
    <source>
        <dbReference type="Proteomes" id="UP000245168"/>
    </source>
</evidence>
<feature type="domain" description="N-acetyltransferase" evidence="1">
    <location>
        <begin position="1"/>
        <end position="105"/>
    </location>
</feature>
<dbReference type="EMBL" id="QEXV01000003">
    <property type="protein sequence ID" value="PWE17678.1"/>
    <property type="molecule type" value="Genomic_DNA"/>
</dbReference>
<feature type="domain" description="N-acetyltransferase" evidence="2">
    <location>
        <begin position="11"/>
        <end position="97"/>
    </location>
</feature>
<evidence type="ECO:0000313" key="3">
    <source>
        <dbReference type="EMBL" id="PWE17678.1"/>
    </source>
</evidence>